<evidence type="ECO:0000256" key="1">
    <source>
        <dbReference type="SAM" id="MobiDB-lite"/>
    </source>
</evidence>
<evidence type="ECO:0008006" key="4">
    <source>
        <dbReference type="Google" id="ProtNLM"/>
    </source>
</evidence>
<dbReference type="Gene3D" id="3.40.50.300">
    <property type="entry name" value="P-loop containing nucleotide triphosphate hydrolases"/>
    <property type="match status" value="1"/>
</dbReference>
<accession>A0ABQ5U194</accession>
<feature type="region of interest" description="Disordered" evidence="1">
    <location>
        <begin position="326"/>
        <end position="348"/>
    </location>
</feature>
<dbReference type="SUPFAM" id="SSF52540">
    <property type="entry name" value="P-loop containing nucleoside triphosphate hydrolases"/>
    <property type="match status" value="1"/>
</dbReference>
<keyword evidence="3" id="KW-1185">Reference proteome</keyword>
<comment type="caution">
    <text evidence="2">The sequence shown here is derived from an EMBL/GenBank/DDBJ whole genome shotgun (WGS) entry which is preliminary data.</text>
</comment>
<proteinExistence type="predicted"/>
<protein>
    <recommendedName>
        <fullName evidence="4">Sulfotransferase domain-containing protein</fullName>
    </recommendedName>
</protein>
<reference evidence="2" key="1">
    <citation type="journal article" date="2014" name="Int. J. Syst. Evol. Microbiol.">
        <title>Complete genome of a new Firmicutes species belonging to the dominant human colonic microbiota ('Ruminococcus bicirculans') reveals two chromosomes and a selective capacity to utilize plant glucans.</title>
        <authorList>
            <consortium name="NISC Comparative Sequencing Program"/>
            <person name="Wegmann U."/>
            <person name="Louis P."/>
            <person name="Goesmann A."/>
            <person name="Henrissat B."/>
            <person name="Duncan S.H."/>
            <person name="Flint H.J."/>
        </authorList>
    </citation>
    <scope>NUCLEOTIDE SEQUENCE</scope>
    <source>
        <strain evidence="2">NBRC 103408</strain>
    </source>
</reference>
<dbReference type="EMBL" id="BSNF01000001">
    <property type="protein sequence ID" value="GLQ05112.1"/>
    <property type="molecule type" value="Genomic_DNA"/>
</dbReference>
<evidence type="ECO:0000313" key="3">
    <source>
        <dbReference type="Proteomes" id="UP001161409"/>
    </source>
</evidence>
<evidence type="ECO:0000313" key="2">
    <source>
        <dbReference type="EMBL" id="GLQ05112.1"/>
    </source>
</evidence>
<organism evidence="2 3">
    <name type="scientific">Sneathiella chinensis</name>
    <dbReference type="NCBI Taxonomy" id="349750"/>
    <lineage>
        <taxon>Bacteria</taxon>
        <taxon>Pseudomonadati</taxon>
        <taxon>Pseudomonadota</taxon>
        <taxon>Alphaproteobacteria</taxon>
        <taxon>Sneathiellales</taxon>
        <taxon>Sneathiellaceae</taxon>
        <taxon>Sneathiella</taxon>
    </lineage>
</organism>
<gene>
    <name evidence="2" type="ORF">GCM10007924_03330</name>
</gene>
<reference evidence="2" key="2">
    <citation type="submission" date="2023-01" db="EMBL/GenBank/DDBJ databases">
        <title>Draft genome sequence of Sneathiella chinensis strain NBRC 103408.</title>
        <authorList>
            <person name="Sun Q."/>
            <person name="Mori K."/>
        </authorList>
    </citation>
    <scope>NUCLEOTIDE SEQUENCE</scope>
    <source>
        <strain evidence="2">NBRC 103408</strain>
    </source>
</reference>
<dbReference type="RefSeq" id="WP_169559139.1">
    <property type="nucleotide sequence ID" value="NZ_BSNF01000001.1"/>
</dbReference>
<dbReference type="Proteomes" id="UP001161409">
    <property type="component" value="Unassembled WGS sequence"/>
</dbReference>
<sequence>MLTSLRTMIPGYKPVETAYLHIGTEKTGTTTLQHYLEQERNDLKNQKILYPVSGCKKNHWGLLVYAMAAEREDRIKFARKLTDPNKVAALQETFKQGILDEAHAHKGMDIVLSLEQLSSRLNDQTELEKIAHLFQSIAKTTKIIVYLRPQTEYLTSWYSTQVKTGQRTKPFSFPTPADDDFDRYDYQKLLDRWGRVFGKENLIVRVFQKSRLLNNNIVDDFLHTLGRIPKAASLKNASLNQSLDPETVEVLRKLNPHLGPLVSPQGINPHRRGVVTFMESISDGRPLTISQENHSEFMSQFSKSNAEIARQYLNISDGRLFDEKPYGPSNFFDSPPQKKRSTEFFPVS</sequence>
<dbReference type="InterPro" id="IPR027417">
    <property type="entry name" value="P-loop_NTPase"/>
</dbReference>
<name>A0ABQ5U194_9PROT</name>